<protein>
    <submittedName>
        <fullName evidence="1">Uncharacterized protein</fullName>
    </submittedName>
</protein>
<gene>
    <name evidence="1" type="ORF">HID58_041900</name>
</gene>
<evidence type="ECO:0000313" key="2">
    <source>
        <dbReference type="Proteomes" id="UP000824890"/>
    </source>
</evidence>
<dbReference type="PANTHER" id="PTHR37179">
    <property type="entry name" value="TRANSGLYCOSYLASE"/>
    <property type="match status" value="1"/>
</dbReference>
<reference evidence="1 2" key="1">
    <citation type="submission" date="2021-05" db="EMBL/GenBank/DDBJ databases">
        <title>Genome Assembly of Synthetic Allotetraploid Brassica napus Reveals Homoeologous Exchanges between Subgenomes.</title>
        <authorList>
            <person name="Davis J.T."/>
        </authorList>
    </citation>
    <scope>NUCLEOTIDE SEQUENCE [LARGE SCALE GENOMIC DNA]</scope>
    <source>
        <strain evidence="2">cv. Da-Ae</strain>
        <tissue evidence="1">Seedling</tissue>
    </source>
</reference>
<proteinExistence type="predicted"/>
<name>A0ABQ8BC60_BRANA</name>
<dbReference type="EMBL" id="JAGKQM010000011">
    <property type="protein sequence ID" value="KAH0902397.1"/>
    <property type="molecule type" value="Genomic_DNA"/>
</dbReference>
<dbReference type="PANTHER" id="PTHR37179:SF1">
    <property type="entry name" value="TRANSGLYCOSYLASE"/>
    <property type="match status" value="1"/>
</dbReference>
<accession>A0ABQ8BC60</accession>
<evidence type="ECO:0000313" key="1">
    <source>
        <dbReference type="EMBL" id="KAH0902397.1"/>
    </source>
</evidence>
<organism evidence="1 2">
    <name type="scientific">Brassica napus</name>
    <name type="common">Rape</name>
    <dbReference type="NCBI Taxonomy" id="3708"/>
    <lineage>
        <taxon>Eukaryota</taxon>
        <taxon>Viridiplantae</taxon>
        <taxon>Streptophyta</taxon>
        <taxon>Embryophyta</taxon>
        <taxon>Tracheophyta</taxon>
        <taxon>Spermatophyta</taxon>
        <taxon>Magnoliopsida</taxon>
        <taxon>eudicotyledons</taxon>
        <taxon>Gunneridae</taxon>
        <taxon>Pentapetalae</taxon>
        <taxon>rosids</taxon>
        <taxon>malvids</taxon>
        <taxon>Brassicales</taxon>
        <taxon>Brassicaceae</taxon>
        <taxon>Brassiceae</taxon>
        <taxon>Brassica</taxon>
    </lineage>
</organism>
<dbReference type="Proteomes" id="UP000824890">
    <property type="component" value="Unassembled WGS sequence"/>
</dbReference>
<keyword evidence="2" id="KW-1185">Reference proteome</keyword>
<sequence length="169" mass="19484">MLIQRTVNSNRLHTLRDHLSEGSVYISSGFDFTRSNNDFRLSDAHVSIRFNDDMELSVNDVKFTPEELAELIAAMNVTLAARVIFFELLAKGETVQGMIKAKDLGYECYWETRRNQSGVLNCCLVKHVARNKAYIADSANYLTKPFVSMYFGVAYFLWLSDYERRERSN</sequence>
<comment type="caution">
    <text evidence="1">The sequence shown here is derived from an EMBL/GenBank/DDBJ whole genome shotgun (WGS) entry which is preliminary data.</text>
</comment>